<accession>A0ABW5VHZ9</accession>
<evidence type="ECO:0000313" key="2">
    <source>
        <dbReference type="Proteomes" id="UP001597532"/>
    </source>
</evidence>
<keyword evidence="2" id="KW-1185">Reference proteome</keyword>
<dbReference type="EMBL" id="JBHUOK010000030">
    <property type="protein sequence ID" value="MFD2790582.1"/>
    <property type="molecule type" value="Genomic_DNA"/>
</dbReference>
<evidence type="ECO:0000313" key="1">
    <source>
        <dbReference type="EMBL" id="MFD2790582.1"/>
    </source>
</evidence>
<organism evidence="1 2">
    <name type="scientific">Arenibacter antarcticus</name>
    <dbReference type="NCBI Taxonomy" id="2040469"/>
    <lineage>
        <taxon>Bacteria</taxon>
        <taxon>Pseudomonadati</taxon>
        <taxon>Bacteroidota</taxon>
        <taxon>Flavobacteriia</taxon>
        <taxon>Flavobacteriales</taxon>
        <taxon>Flavobacteriaceae</taxon>
        <taxon>Arenibacter</taxon>
    </lineage>
</organism>
<dbReference type="Proteomes" id="UP001597532">
    <property type="component" value="Unassembled WGS sequence"/>
</dbReference>
<comment type="caution">
    <text evidence="1">The sequence shown here is derived from an EMBL/GenBank/DDBJ whole genome shotgun (WGS) entry which is preliminary data.</text>
</comment>
<gene>
    <name evidence="1" type="ORF">ACFS1K_12485</name>
</gene>
<dbReference type="RefSeq" id="WP_251806713.1">
    <property type="nucleotide sequence ID" value="NZ_CP166679.1"/>
</dbReference>
<sequence length="61" mass="6614">MKRWPRLGVIGRRDCHGSGQPSKRSGLQSQLYTAANFNSAGSINTNNVGLWSEAIIISPNT</sequence>
<reference evidence="2" key="1">
    <citation type="journal article" date="2019" name="Int. J. Syst. Evol. Microbiol.">
        <title>The Global Catalogue of Microorganisms (GCM) 10K type strain sequencing project: providing services to taxonomists for standard genome sequencing and annotation.</title>
        <authorList>
            <consortium name="The Broad Institute Genomics Platform"/>
            <consortium name="The Broad Institute Genome Sequencing Center for Infectious Disease"/>
            <person name="Wu L."/>
            <person name="Ma J."/>
        </authorList>
    </citation>
    <scope>NUCLEOTIDE SEQUENCE [LARGE SCALE GENOMIC DNA]</scope>
    <source>
        <strain evidence="2">KCTC 52924</strain>
    </source>
</reference>
<name>A0ABW5VHZ9_9FLAO</name>
<protein>
    <submittedName>
        <fullName evidence="1">Uncharacterized protein</fullName>
    </submittedName>
</protein>
<proteinExistence type="predicted"/>